<evidence type="ECO:0000313" key="2">
    <source>
        <dbReference type="Proteomes" id="UP001153365"/>
    </source>
</evidence>
<comment type="caution">
    <text evidence="1">The sequence shown here is derived from an EMBL/GenBank/DDBJ whole genome shotgun (WGS) entry which is preliminary data.</text>
</comment>
<gene>
    <name evidence="1" type="ORF">PPACK8108_LOCUS11120</name>
</gene>
<dbReference type="AlphaFoldDB" id="A0AAV0AZY7"/>
<sequence length="121" mass="13173">MKGDRAGGNNIDHSKEVQSWLEMRKRGGGMGLEMSRMLHSSIWSIPSPCDSSSLGYAGSLCSELNFQVVGTIPNLTIFHNHLLASKAEENMAKGDGGAVGWSWPSRGRLKLAEKQKEAWGN</sequence>
<protein>
    <submittedName>
        <fullName evidence="1">Uncharacterized protein</fullName>
    </submittedName>
</protein>
<keyword evidence="2" id="KW-1185">Reference proteome</keyword>
<evidence type="ECO:0000313" key="1">
    <source>
        <dbReference type="EMBL" id="CAH7676020.1"/>
    </source>
</evidence>
<organism evidence="1 2">
    <name type="scientific">Phakopsora pachyrhizi</name>
    <name type="common">Asian soybean rust disease fungus</name>
    <dbReference type="NCBI Taxonomy" id="170000"/>
    <lineage>
        <taxon>Eukaryota</taxon>
        <taxon>Fungi</taxon>
        <taxon>Dikarya</taxon>
        <taxon>Basidiomycota</taxon>
        <taxon>Pucciniomycotina</taxon>
        <taxon>Pucciniomycetes</taxon>
        <taxon>Pucciniales</taxon>
        <taxon>Phakopsoraceae</taxon>
        <taxon>Phakopsora</taxon>
    </lineage>
</organism>
<dbReference type="Proteomes" id="UP001153365">
    <property type="component" value="Unassembled WGS sequence"/>
</dbReference>
<accession>A0AAV0AZY7</accession>
<name>A0AAV0AZY7_PHAPC</name>
<dbReference type="EMBL" id="CALTRL010002560">
    <property type="protein sequence ID" value="CAH7676020.1"/>
    <property type="molecule type" value="Genomic_DNA"/>
</dbReference>
<reference evidence="1" key="1">
    <citation type="submission" date="2022-06" db="EMBL/GenBank/DDBJ databases">
        <authorList>
            <consortium name="SYNGENTA / RWTH Aachen University"/>
        </authorList>
    </citation>
    <scope>NUCLEOTIDE SEQUENCE</scope>
</reference>
<proteinExistence type="predicted"/>